<dbReference type="Pfam" id="PF13649">
    <property type="entry name" value="Methyltransf_25"/>
    <property type="match status" value="1"/>
</dbReference>
<accession>A0A839F559</accession>
<keyword evidence="2" id="KW-0489">Methyltransferase</keyword>
<dbReference type="GO" id="GO:0032259">
    <property type="term" value="P:methylation"/>
    <property type="evidence" value="ECO:0007669"/>
    <property type="project" value="UniProtKB-KW"/>
</dbReference>
<evidence type="ECO:0000313" key="3">
    <source>
        <dbReference type="Proteomes" id="UP000550401"/>
    </source>
</evidence>
<dbReference type="InterPro" id="IPR029063">
    <property type="entry name" value="SAM-dependent_MTases_sf"/>
</dbReference>
<dbReference type="PANTHER" id="PTHR12843">
    <property type="entry name" value="PROTEIN-LYSINE N-METHYLTRANSFERASE METTL10"/>
    <property type="match status" value="1"/>
</dbReference>
<dbReference type="GO" id="GO:0008168">
    <property type="term" value="F:methyltransferase activity"/>
    <property type="evidence" value="ECO:0007669"/>
    <property type="project" value="UniProtKB-KW"/>
</dbReference>
<keyword evidence="2" id="KW-0808">Transferase</keyword>
<dbReference type="PANTHER" id="PTHR12843:SF5">
    <property type="entry name" value="EEF1A LYSINE METHYLTRANSFERASE 2"/>
    <property type="match status" value="1"/>
</dbReference>
<evidence type="ECO:0000259" key="1">
    <source>
        <dbReference type="Pfam" id="PF13649"/>
    </source>
</evidence>
<keyword evidence="3" id="KW-1185">Reference proteome</keyword>
<protein>
    <submittedName>
        <fullName evidence="2">SAM-dependent methyltransferase</fullName>
    </submittedName>
</protein>
<evidence type="ECO:0000313" key="2">
    <source>
        <dbReference type="EMBL" id="MBA8889192.1"/>
    </source>
</evidence>
<dbReference type="SUPFAM" id="SSF53335">
    <property type="entry name" value="S-adenosyl-L-methionine-dependent methyltransferases"/>
    <property type="match status" value="1"/>
</dbReference>
<name>A0A839F559_9GAMM</name>
<proteinExistence type="predicted"/>
<dbReference type="RefSeq" id="WP_182532240.1">
    <property type="nucleotide sequence ID" value="NZ_JACGXL010000006.1"/>
</dbReference>
<dbReference type="Proteomes" id="UP000550401">
    <property type="component" value="Unassembled WGS sequence"/>
</dbReference>
<dbReference type="InterPro" id="IPR041698">
    <property type="entry name" value="Methyltransf_25"/>
</dbReference>
<feature type="domain" description="Methyltransferase" evidence="1">
    <location>
        <begin position="46"/>
        <end position="142"/>
    </location>
</feature>
<dbReference type="EMBL" id="JACGXL010000006">
    <property type="protein sequence ID" value="MBA8889192.1"/>
    <property type="molecule type" value="Genomic_DNA"/>
</dbReference>
<sequence length="215" mass="23314">MSVDVRHHWDAVYRTRPDVRTSWHRAHLDTSLRLLDAIDLDADAPIVDIGGGRSTFVDDLLARGHRDVSVLDIAAEALAQAHARLGATGDRVHWIAADVTAVELPAAQHALWHDRAVFHFLVDADARARYVATLARAVRPGGHAIVATFAPGGPVQCSGLPVCRYDAATLAAGFAPAFSLVAAEHDLHRTPDGREQAFTYVLLRREGAEDQGIRC</sequence>
<dbReference type="AlphaFoldDB" id="A0A839F559"/>
<reference evidence="2 3" key="1">
    <citation type="submission" date="2020-07" db="EMBL/GenBank/DDBJ databases">
        <title>Genomic Encyclopedia of Type Strains, Phase IV (KMG-V): Genome sequencing to study the core and pangenomes of soil and plant-associated prokaryotes.</title>
        <authorList>
            <person name="Whitman W."/>
        </authorList>
    </citation>
    <scope>NUCLEOTIDE SEQUENCE [LARGE SCALE GENOMIC DNA]</scope>
    <source>
        <strain evidence="2 3">RH2WT43</strain>
    </source>
</reference>
<dbReference type="Gene3D" id="3.40.50.150">
    <property type="entry name" value="Vaccinia Virus protein VP39"/>
    <property type="match status" value="1"/>
</dbReference>
<gene>
    <name evidence="2" type="ORF">FHW12_003435</name>
</gene>
<organism evidence="2 3">
    <name type="scientific">Dokdonella fugitiva</name>
    <dbReference type="NCBI Taxonomy" id="328517"/>
    <lineage>
        <taxon>Bacteria</taxon>
        <taxon>Pseudomonadati</taxon>
        <taxon>Pseudomonadota</taxon>
        <taxon>Gammaproteobacteria</taxon>
        <taxon>Lysobacterales</taxon>
        <taxon>Rhodanobacteraceae</taxon>
        <taxon>Dokdonella</taxon>
    </lineage>
</organism>
<comment type="caution">
    <text evidence="2">The sequence shown here is derived from an EMBL/GenBank/DDBJ whole genome shotgun (WGS) entry which is preliminary data.</text>
</comment>